<proteinExistence type="predicted"/>
<feature type="region of interest" description="Disordered" evidence="1">
    <location>
        <begin position="426"/>
        <end position="451"/>
    </location>
</feature>
<dbReference type="InterPro" id="IPR055222">
    <property type="entry name" value="PRISE-like_Rossmann-fold"/>
</dbReference>
<dbReference type="Pfam" id="PF22917">
    <property type="entry name" value="PRISE"/>
    <property type="match status" value="1"/>
</dbReference>
<dbReference type="CDD" id="cd08948">
    <property type="entry name" value="5beta-POR_like_SDR_a"/>
    <property type="match status" value="1"/>
</dbReference>
<protein>
    <submittedName>
        <fullName evidence="3">NAD-dependent epimerase/dehydratase family protein</fullName>
    </submittedName>
</protein>
<dbReference type="RefSeq" id="WP_381215578.1">
    <property type="nucleotide sequence ID" value="NZ_JBHSPC010000074.1"/>
</dbReference>
<gene>
    <name evidence="3" type="ORF">ACFP2V_22920</name>
</gene>
<accession>A0ABW0XUV5</accession>
<dbReference type="SUPFAM" id="SSF51735">
    <property type="entry name" value="NAD(P)-binding Rossmann-fold domains"/>
    <property type="match status" value="1"/>
</dbReference>
<comment type="caution">
    <text evidence="3">The sequence shown here is derived from an EMBL/GenBank/DDBJ whole genome shotgun (WGS) entry which is preliminary data.</text>
</comment>
<feature type="compositionally biased region" description="Basic and acidic residues" evidence="1">
    <location>
        <begin position="159"/>
        <end position="169"/>
    </location>
</feature>
<dbReference type="PANTHER" id="PTHR32487:SF0">
    <property type="entry name" value="3-OXO-DELTA(4,5)-STEROID 5-BETA-REDUCTASE"/>
    <property type="match status" value="1"/>
</dbReference>
<dbReference type="EMBL" id="JBHSPC010000074">
    <property type="protein sequence ID" value="MFC5672859.1"/>
    <property type="molecule type" value="Genomic_DNA"/>
</dbReference>
<dbReference type="Proteomes" id="UP001596183">
    <property type="component" value="Unassembled WGS sequence"/>
</dbReference>
<sequence length="476" mass="51251">MLPRFRARLVGNGMERVVFDRLLEYCVDAGLVAAGGKQRTDSTHVVSSVRDLNRLELAGESVRAALEALSVAAPDWLARAVDVPEFAHRYGPRVDSWKLPGSKVKRDQLSQVYGQDALRLCRAAWSPAAPAWLREIGAVDIMRQVLVQTYTVRTSSRGKNGDPVHDHAPHPTPTTPGLGLTDLPANGDTVLVAGDGGLIGSYAAREYTRLGWTVHGVSRRALDDAPWQHHSVDLLDAESATTGLAGLGDVTHLVFAAYIERPTDAELIEVNDALLRNTLDALRAAGAPLRHVTLYQGGKAYGHHLGYFTTQAKESDPRLVAPHFYSTQEDLLRQAAAERGFAFTALRPEGVTGYATGNPMNLLLVIGIHAAICKELGLPMRFPGTRAAYDVLYQTTDAELLARATVWAGSAGTAADQVFNVISARSGGQAEAGPGRPGRRPRHPGSRSPYLDTYLRPCTVDLPASPAAFTVPGARR</sequence>
<evidence type="ECO:0000256" key="1">
    <source>
        <dbReference type="SAM" id="MobiDB-lite"/>
    </source>
</evidence>
<feature type="domain" description="PRISE-like Rossmann-fold" evidence="2">
    <location>
        <begin position="243"/>
        <end position="425"/>
    </location>
</feature>
<evidence type="ECO:0000313" key="4">
    <source>
        <dbReference type="Proteomes" id="UP001596183"/>
    </source>
</evidence>
<feature type="region of interest" description="Disordered" evidence="1">
    <location>
        <begin position="154"/>
        <end position="176"/>
    </location>
</feature>
<dbReference type="PANTHER" id="PTHR32487">
    <property type="entry name" value="3-OXO-DELTA(4,5)-STEROID 5-BETA-REDUCTASE"/>
    <property type="match status" value="1"/>
</dbReference>
<dbReference type="Gene3D" id="3.40.50.720">
    <property type="entry name" value="NAD(P)-binding Rossmann-like Domain"/>
    <property type="match status" value="1"/>
</dbReference>
<evidence type="ECO:0000259" key="2">
    <source>
        <dbReference type="Pfam" id="PF22917"/>
    </source>
</evidence>
<keyword evidence="4" id="KW-1185">Reference proteome</keyword>
<evidence type="ECO:0000313" key="3">
    <source>
        <dbReference type="EMBL" id="MFC5672859.1"/>
    </source>
</evidence>
<name>A0ABW0XUV5_9ACTN</name>
<reference evidence="4" key="1">
    <citation type="journal article" date="2019" name="Int. J. Syst. Evol. Microbiol.">
        <title>The Global Catalogue of Microorganisms (GCM) 10K type strain sequencing project: providing services to taxonomists for standard genome sequencing and annotation.</title>
        <authorList>
            <consortium name="The Broad Institute Genomics Platform"/>
            <consortium name="The Broad Institute Genome Sequencing Center for Infectious Disease"/>
            <person name="Wu L."/>
            <person name="Ma J."/>
        </authorList>
    </citation>
    <scope>NUCLEOTIDE SEQUENCE [LARGE SCALE GENOMIC DNA]</scope>
    <source>
        <strain evidence="4">JCM 13852</strain>
    </source>
</reference>
<dbReference type="InterPro" id="IPR036291">
    <property type="entry name" value="NAD(P)-bd_dom_sf"/>
</dbReference>
<organism evidence="3 4">
    <name type="scientific">Streptomyces incanus</name>
    <dbReference type="NCBI Taxonomy" id="887453"/>
    <lineage>
        <taxon>Bacteria</taxon>
        <taxon>Bacillati</taxon>
        <taxon>Actinomycetota</taxon>
        <taxon>Actinomycetes</taxon>
        <taxon>Kitasatosporales</taxon>
        <taxon>Streptomycetaceae</taxon>
        <taxon>Streptomyces</taxon>
    </lineage>
</organism>